<evidence type="ECO:0000256" key="2">
    <source>
        <dbReference type="ARBA" id="ARBA00022837"/>
    </source>
</evidence>
<keyword evidence="3" id="KW-0472">Membrane</keyword>
<organism evidence="4 5">
    <name type="scientific">Lynx pardinus</name>
    <name type="common">Iberian lynx</name>
    <name type="synonym">Felis pardina</name>
    <dbReference type="NCBI Taxonomy" id="191816"/>
    <lineage>
        <taxon>Eukaryota</taxon>
        <taxon>Metazoa</taxon>
        <taxon>Chordata</taxon>
        <taxon>Craniata</taxon>
        <taxon>Vertebrata</taxon>
        <taxon>Euteleostomi</taxon>
        <taxon>Mammalia</taxon>
        <taxon>Eutheria</taxon>
        <taxon>Laurasiatheria</taxon>
        <taxon>Carnivora</taxon>
        <taxon>Feliformia</taxon>
        <taxon>Felidae</taxon>
        <taxon>Felinae</taxon>
        <taxon>Lynx</taxon>
    </lineage>
</organism>
<dbReference type="SUPFAM" id="SSF47473">
    <property type="entry name" value="EF-hand"/>
    <property type="match status" value="1"/>
</dbReference>
<dbReference type="AlphaFoldDB" id="A0A485MP53"/>
<evidence type="ECO:0000256" key="3">
    <source>
        <dbReference type="SAM" id="Phobius"/>
    </source>
</evidence>
<dbReference type="PANTHER" id="PTHR22656">
    <property type="entry name" value="EF-HAND CALCIUM-BINDING DOMAIN-CONTAINING PROTEIN 13"/>
    <property type="match status" value="1"/>
</dbReference>
<evidence type="ECO:0000313" key="5">
    <source>
        <dbReference type="Proteomes" id="UP000386466"/>
    </source>
</evidence>
<keyword evidence="3" id="KW-1133">Transmembrane helix</keyword>
<keyword evidence="3" id="KW-0812">Transmembrane</keyword>
<reference evidence="4 5" key="1">
    <citation type="submission" date="2019-01" db="EMBL/GenBank/DDBJ databases">
        <authorList>
            <person name="Alioto T."/>
            <person name="Alioto T."/>
        </authorList>
    </citation>
    <scope>NUCLEOTIDE SEQUENCE [LARGE SCALE GENOMIC DNA]</scope>
</reference>
<dbReference type="EMBL" id="CAAGRJ010004187">
    <property type="protein sequence ID" value="VFV22219.1"/>
    <property type="molecule type" value="Genomic_DNA"/>
</dbReference>
<protein>
    <submittedName>
        <fullName evidence="4">Ef-hand domain-containing protein</fullName>
    </submittedName>
</protein>
<keyword evidence="1" id="KW-0677">Repeat</keyword>
<keyword evidence="5" id="KW-1185">Reference proteome</keyword>
<keyword evidence="2" id="KW-0106">Calcium</keyword>
<gene>
    <name evidence="4" type="ORF">LYPA_23C006320</name>
</gene>
<dbReference type="Proteomes" id="UP000386466">
    <property type="component" value="Unassembled WGS sequence"/>
</dbReference>
<evidence type="ECO:0000313" key="4">
    <source>
        <dbReference type="EMBL" id="VFV22219.1"/>
    </source>
</evidence>
<proteinExistence type="predicted"/>
<feature type="transmembrane region" description="Helical" evidence="3">
    <location>
        <begin position="260"/>
        <end position="282"/>
    </location>
</feature>
<dbReference type="InterPro" id="IPR011992">
    <property type="entry name" value="EF-hand-dom_pair"/>
</dbReference>
<name>A0A485MP53_LYNPA</name>
<accession>A0A485MP53</accession>
<dbReference type="Gene3D" id="1.10.238.10">
    <property type="entry name" value="EF-hand"/>
    <property type="match status" value="1"/>
</dbReference>
<evidence type="ECO:0000256" key="1">
    <source>
        <dbReference type="ARBA" id="ARBA00022737"/>
    </source>
</evidence>
<sequence>LGRLLWDCYVYKLVTENCWNPFAKCVDTLLYLEKTSRNKQTLPLYLGIWHIFFNDSRFLQTQSLQKLSVYKNLRSEEIFKAKLTASNRKDGSNYPAASRESKKILKDVIDVFTNSPKPSTPFNNLFKEITTLDKIRNDKMPINELRSQLRNVRILLSNKTFQEILGQASIDENSEVSLKQILEALNTNKPAPEFEDLCTALQTVNLMNCNRIQTGDLKDPFDDLNVSVKPEEHQMLVKTLDVDGIYNYVDFPNKSLKSGIVMPPALVFLFNITLAIQGLVWFPTN</sequence>
<dbReference type="PANTHER" id="PTHR22656:SF1">
    <property type="entry name" value="EF-HAND CALCIUM-BINDING DOMAIN-CONTAINING PROTEIN 13"/>
    <property type="match status" value="1"/>
</dbReference>
<feature type="non-terminal residue" evidence="4">
    <location>
        <position position="1"/>
    </location>
</feature>